<proteinExistence type="predicted"/>
<evidence type="ECO:0000313" key="1">
    <source>
        <dbReference type="EMBL" id="KAJ8895627.1"/>
    </source>
</evidence>
<organism evidence="1 2">
    <name type="scientific">Dryococelus australis</name>
    <dbReference type="NCBI Taxonomy" id="614101"/>
    <lineage>
        <taxon>Eukaryota</taxon>
        <taxon>Metazoa</taxon>
        <taxon>Ecdysozoa</taxon>
        <taxon>Arthropoda</taxon>
        <taxon>Hexapoda</taxon>
        <taxon>Insecta</taxon>
        <taxon>Pterygota</taxon>
        <taxon>Neoptera</taxon>
        <taxon>Polyneoptera</taxon>
        <taxon>Phasmatodea</taxon>
        <taxon>Verophasmatodea</taxon>
        <taxon>Anareolatae</taxon>
        <taxon>Phasmatidae</taxon>
        <taxon>Eurycanthinae</taxon>
        <taxon>Dryococelus</taxon>
    </lineage>
</organism>
<evidence type="ECO:0000313" key="2">
    <source>
        <dbReference type="Proteomes" id="UP001159363"/>
    </source>
</evidence>
<dbReference type="EMBL" id="JARBHB010000001">
    <property type="protein sequence ID" value="KAJ8895627.1"/>
    <property type="molecule type" value="Genomic_DNA"/>
</dbReference>
<sequence>MIKKTQVKELEHHNYKGKTVPVRSIDVIASVRFREEQQMQIFLHLYDMGMKNEQDIFLPSLIEPKEIK</sequence>
<name>A0ABQ9IGN1_9NEOP</name>
<reference evidence="1 2" key="1">
    <citation type="submission" date="2023-02" db="EMBL/GenBank/DDBJ databases">
        <title>LHISI_Scaffold_Assembly.</title>
        <authorList>
            <person name="Stuart O.P."/>
            <person name="Cleave R."/>
            <person name="Magrath M.J.L."/>
            <person name="Mikheyev A.S."/>
        </authorList>
    </citation>
    <scope>NUCLEOTIDE SEQUENCE [LARGE SCALE GENOMIC DNA]</scope>
    <source>
        <strain evidence="1">Daus_M_001</strain>
        <tissue evidence="1">Leg muscle</tissue>
    </source>
</reference>
<dbReference type="Proteomes" id="UP001159363">
    <property type="component" value="Chromosome 1"/>
</dbReference>
<protein>
    <submittedName>
        <fullName evidence="1">Uncharacterized protein</fullName>
    </submittedName>
</protein>
<gene>
    <name evidence="1" type="ORF">PR048_000963</name>
</gene>
<keyword evidence="2" id="KW-1185">Reference proteome</keyword>
<accession>A0ABQ9IGN1</accession>
<comment type="caution">
    <text evidence="1">The sequence shown here is derived from an EMBL/GenBank/DDBJ whole genome shotgun (WGS) entry which is preliminary data.</text>
</comment>